<feature type="non-terminal residue" evidence="2">
    <location>
        <position position="80"/>
    </location>
</feature>
<feature type="region of interest" description="Disordered" evidence="1">
    <location>
        <begin position="1"/>
        <end position="75"/>
    </location>
</feature>
<feature type="compositionally biased region" description="Polar residues" evidence="1">
    <location>
        <begin position="1"/>
        <end position="41"/>
    </location>
</feature>
<reference evidence="2 3" key="1">
    <citation type="journal article" date="2018" name="Front. Plant Sci.">
        <title>Red Clover (Trifolium pratense) and Zigzag Clover (T. medium) - A Picture of Genomic Similarities and Differences.</title>
        <authorList>
            <person name="Dluhosova J."/>
            <person name="Istvanek J."/>
            <person name="Nedelnik J."/>
            <person name="Repkova J."/>
        </authorList>
    </citation>
    <scope>NUCLEOTIDE SEQUENCE [LARGE SCALE GENOMIC DNA]</scope>
    <source>
        <strain evidence="3">cv. 10/8</strain>
        <tissue evidence="2">Leaf</tissue>
    </source>
</reference>
<name>A0A392RHB6_9FABA</name>
<evidence type="ECO:0000313" key="3">
    <source>
        <dbReference type="Proteomes" id="UP000265520"/>
    </source>
</evidence>
<evidence type="ECO:0000256" key="1">
    <source>
        <dbReference type="SAM" id="MobiDB-lite"/>
    </source>
</evidence>
<dbReference type="AlphaFoldDB" id="A0A392RHB6"/>
<protein>
    <submittedName>
        <fullName evidence="2">Poly(RC)-binding protein 3-like</fullName>
    </submittedName>
</protein>
<evidence type="ECO:0000313" key="2">
    <source>
        <dbReference type="EMBL" id="MCI35607.1"/>
    </source>
</evidence>
<dbReference type="EMBL" id="LXQA010225089">
    <property type="protein sequence ID" value="MCI35607.1"/>
    <property type="molecule type" value="Genomic_DNA"/>
</dbReference>
<comment type="caution">
    <text evidence="2">The sequence shown here is derived from an EMBL/GenBank/DDBJ whole genome shotgun (WGS) entry which is preliminary data.</text>
</comment>
<keyword evidence="3" id="KW-1185">Reference proteome</keyword>
<dbReference type="Proteomes" id="UP000265520">
    <property type="component" value="Unassembled WGS sequence"/>
</dbReference>
<accession>A0A392RHB6</accession>
<proteinExistence type="predicted"/>
<organism evidence="2 3">
    <name type="scientific">Trifolium medium</name>
    <dbReference type="NCBI Taxonomy" id="97028"/>
    <lineage>
        <taxon>Eukaryota</taxon>
        <taxon>Viridiplantae</taxon>
        <taxon>Streptophyta</taxon>
        <taxon>Embryophyta</taxon>
        <taxon>Tracheophyta</taxon>
        <taxon>Spermatophyta</taxon>
        <taxon>Magnoliopsida</taxon>
        <taxon>eudicotyledons</taxon>
        <taxon>Gunneridae</taxon>
        <taxon>Pentapetalae</taxon>
        <taxon>rosids</taxon>
        <taxon>fabids</taxon>
        <taxon>Fabales</taxon>
        <taxon>Fabaceae</taxon>
        <taxon>Papilionoideae</taxon>
        <taxon>50 kb inversion clade</taxon>
        <taxon>NPAAA clade</taxon>
        <taxon>Hologalegina</taxon>
        <taxon>IRL clade</taxon>
        <taxon>Trifolieae</taxon>
        <taxon>Trifolium</taxon>
    </lineage>
</organism>
<sequence length="80" mass="8441">MATTQPPQNGTATATNSLPLENPSATQPLTTTDANTSPTANEPTQDPDTLTETETDTAAAVITPPEKRWSGWPGDCVFRL</sequence>